<sequence>MSFNVLLKDLDDWNAEVLKNPHALIVIDVFSDWCGPTTMLHRTLKNLFYELGEAHNIKFCEANSDSIAPLKVEKDKLGCKPLWLFYKDGLEIGRVEGADVPKIEKLIRDHAPKKIGT</sequence>
<gene>
    <name evidence="2" type="ORF">KFE25_008769</name>
</gene>
<evidence type="ECO:0000259" key="1">
    <source>
        <dbReference type="Pfam" id="PF00085"/>
    </source>
</evidence>
<reference evidence="2" key="1">
    <citation type="submission" date="2021-05" db="EMBL/GenBank/DDBJ databases">
        <title>The genome of the haptophyte Pavlova lutheri (Diacronema luteri, Pavlovales) - a model for lipid biosynthesis in eukaryotic algae.</title>
        <authorList>
            <person name="Hulatt C.J."/>
            <person name="Posewitz M.C."/>
        </authorList>
    </citation>
    <scope>NUCLEOTIDE SEQUENCE</scope>
    <source>
        <strain evidence="2">NIVA-4/92</strain>
    </source>
</reference>
<accession>A0A8J6CJU6</accession>
<dbReference type="Pfam" id="PF00085">
    <property type="entry name" value="Thioredoxin"/>
    <property type="match status" value="1"/>
</dbReference>
<evidence type="ECO:0000313" key="2">
    <source>
        <dbReference type="EMBL" id="KAG8470348.1"/>
    </source>
</evidence>
<dbReference type="EMBL" id="JAGTXO010000001">
    <property type="protein sequence ID" value="KAG8470348.1"/>
    <property type="molecule type" value="Genomic_DNA"/>
</dbReference>
<keyword evidence="3" id="KW-1185">Reference proteome</keyword>
<dbReference type="InterPro" id="IPR013766">
    <property type="entry name" value="Thioredoxin_domain"/>
</dbReference>
<comment type="caution">
    <text evidence="2">The sequence shown here is derived from an EMBL/GenBank/DDBJ whole genome shotgun (WGS) entry which is preliminary data.</text>
</comment>
<dbReference type="OrthoDB" id="10263751at2759"/>
<feature type="domain" description="Thioredoxin" evidence="1">
    <location>
        <begin position="10"/>
        <end position="106"/>
    </location>
</feature>
<dbReference type="AlphaFoldDB" id="A0A8J6CJU6"/>
<proteinExistence type="predicted"/>
<organism evidence="2 3">
    <name type="scientific">Diacronema lutheri</name>
    <name type="common">Unicellular marine alga</name>
    <name type="synonym">Monochrysis lutheri</name>
    <dbReference type="NCBI Taxonomy" id="2081491"/>
    <lineage>
        <taxon>Eukaryota</taxon>
        <taxon>Haptista</taxon>
        <taxon>Haptophyta</taxon>
        <taxon>Pavlovophyceae</taxon>
        <taxon>Pavlovales</taxon>
        <taxon>Pavlovaceae</taxon>
        <taxon>Diacronema</taxon>
    </lineage>
</organism>
<dbReference type="Proteomes" id="UP000751190">
    <property type="component" value="Unassembled WGS sequence"/>
</dbReference>
<evidence type="ECO:0000313" key="3">
    <source>
        <dbReference type="Proteomes" id="UP000751190"/>
    </source>
</evidence>
<dbReference type="Gene3D" id="3.40.30.10">
    <property type="entry name" value="Glutaredoxin"/>
    <property type="match status" value="1"/>
</dbReference>
<dbReference type="SUPFAM" id="SSF52833">
    <property type="entry name" value="Thioredoxin-like"/>
    <property type="match status" value="1"/>
</dbReference>
<protein>
    <recommendedName>
        <fullName evidence="1">Thioredoxin domain-containing protein</fullName>
    </recommendedName>
</protein>
<dbReference type="InterPro" id="IPR036249">
    <property type="entry name" value="Thioredoxin-like_sf"/>
</dbReference>
<name>A0A8J6CJU6_DIALT</name>